<accession>A0ABY8MJB4</accession>
<protein>
    <submittedName>
        <fullName evidence="2">Uncharacterized protein</fullName>
    </submittedName>
</protein>
<keyword evidence="3" id="KW-1185">Reference proteome</keyword>
<proteinExistence type="predicted"/>
<keyword evidence="1" id="KW-1133">Transmembrane helix</keyword>
<keyword evidence="1" id="KW-0812">Transmembrane</keyword>
<dbReference type="RefSeq" id="WP_326928275.1">
    <property type="nucleotide sequence ID" value="NZ_CP123443.1"/>
</dbReference>
<organism evidence="2 3">
    <name type="scientific">Candidatus Haliotispira prima</name>
    <dbReference type="NCBI Taxonomy" id="3034016"/>
    <lineage>
        <taxon>Bacteria</taxon>
        <taxon>Pseudomonadati</taxon>
        <taxon>Spirochaetota</taxon>
        <taxon>Spirochaetia</taxon>
        <taxon>Spirochaetales</taxon>
        <taxon>Spirochaetaceae</taxon>
        <taxon>Candidatus Haliotispira</taxon>
    </lineage>
</organism>
<reference evidence="2 3" key="1">
    <citation type="submission" date="2023-04" db="EMBL/GenBank/DDBJ databases">
        <title>Spirochaete genome identified in red abalone sample constitutes a novel genus.</title>
        <authorList>
            <person name="Sharma S.P."/>
            <person name="Purcell C.M."/>
            <person name="Hyde J.R."/>
            <person name="Severin A.J."/>
        </authorList>
    </citation>
    <scope>NUCLEOTIDE SEQUENCE [LARGE SCALE GENOMIC DNA]</scope>
    <source>
        <strain evidence="2 3">SP-2023</strain>
    </source>
</reference>
<keyword evidence="1" id="KW-0472">Membrane</keyword>
<evidence type="ECO:0000313" key="2">
    <source>
        <dbReference type="EMBL" id="WGK70069.1"/>
    </source>
</evidence>
<feature type="transmembrane region" description="Helical" evidence="1">
    <location>
        <begin position="50"/>
        <end position="69"/>
    </location>
</feature>
<gene>
    <name evidence="2" type="ORF">P0082_04205</name>
</gene>
<evidence type="ECO:0000256" key="1">
    <source>
        <dbReference type="SAM" id="Phobius"/>
    </source>
</evidence>
<sequence length="449" mass="50553">MAEQIQTFPGKPFFGILPEMETMNTFSLTQKTGLKPPGNKDFWGNKAFRAAWSIFIIGLFFSGLLRAGALPAADETTLPASSPSNFNATYDLRACSDGFATVWQYYQTLAAEEGGKIFTDANQLRRGAGATGRFSSRQAIPRLSEFAGPLGANQQIFARLLWRDNGRDRAYVFAVQRNVDVYGKMYYPFVVSESFRFQWRAWRAFRKQNQGKKAISCEKSSLFRAIPVPAGNNNTEPETASGQTSSLLPSYSSQGLNEPQFRLIARENSAQTEEPTDFPNGQKAESTVLLKVADAEQLCKWQYRYGKMIIVPAQQIAGSSAWRFREQGTLPYGLTRLQLYRRGAPQKPYPLAYTRYGDKNYLILAGFENGYRLRYLPRTRFDDPENNDNLQISATVIFWIEPVEQVPDDIPDANEDFTSSAYDFTADCSTNAYRKNAARSLSDNPSNEE</sequence>
<evidence type="ECO:0000313" key="3">
    <source>
        <dbReference type="Proteomes" id="UP001228690"/>
    </source>
</evidence>
<name>A0ABY8MJB4_9SPIO</name>
<dbReference type="Proteomes" id="UP001228690">
    <property type="component" value="Chromosome"/>
</dbReference>
<dbReference type="EMBL" id="CP123443">
    <property type="protein sequence ID" value="WGK70069.1"/>
    <property type="molecule type" value="Genomic_DNA"/>
</dbReference>